<feature type="domain" description="Glucose-methanol-choline oxidoreductase N-terminal" evidence="5">
    <location>
        <begin position="82"/>
        <end position="300"/>
    </location>
</feature>
<dbReference type="InterPro" id="IPR007867">
    <property type="entry name" value="GMC_OxRtase_C"/>
</dbReference>
<dbReference type="InParanoid" id="A0A3M0CW78"/>
<evidence type="ECO:0000313" key="8">
    <source>
        <dbReference type="Proteomes" id="UP000271227"/>
    </source>
</evidence>
<dbReference type="InterPro" id="IPR036188">
    <property type="entry name" value="FAD/NAD-bd_sf"/>
</dbReference>
<dbReference type="GO" id="GO:0050660">
    <property type="term" value="F:flavin adenine dinucleotide binding"/>
    <property type="evidence" value="ECO:0007669"/>
    <property type="project" value="InterPro"/>
</dbReference>
<dbReference type="Gene3D" id="3.50.50.60">
    <property type="entry name" value="FAD/NAD(P)-binding domain"/>
    <property type="match status" value="2"/>
</dbReference>
<proteinExistence type="inferred from homology"/>
<keyword evidence="2" id="KW-0285">Flavoprotein</keyword>
<accession>A0A3M0CW78</accession>
<dbReference type="Proteomes" id="UP000271227">
    <property type="component" value="Unassembled WGS sequence"/>
</dbReference>
<evidence type="ECO:0000259" key="6">
    <source>
        <dbReference type="Pfam" id="PF05199"/>
    </source>
</evidence>
<dbReference type="Pfam" id="PF05199">
    <property type="entry name" value="GMC_oxred_C"/>
    <property type="match status" value="1"/>
</dbReference>
<name>A0A3M0CW78_9PROT</name>
<dbReference type="PANTHER" id="PTHR46056">
    <property type="entry name" value="LONG-CHAIN-ALCOHOL OXIDASE"/>
    <property type="match status" value="1"/>
</dbReference>
<feature type="domain" description="Glucose-methanol-choline oxidoreductase C-terminal" evidence="6">
    <location>
        <begin position="387"/>
        <end position="503"/>
    </location>
</feature>
<dbReference type="Pfam" id="PF13450">
    <property type="entry name" value="NAD_binding_8"/>
    <property type="match status" value="1"/>
</dbReference>
<dbReference type="AlphaFoldDB" id="A0A3M0CW78"/>
<protein>
    <submittedName>
        <fullName evidence="7">Choline dehydrogenase-like flavoprotein</fullName>
    </submittedName>
</protein>
<evidence type="ECO:0000256" key="4">
    <source>
        <dbReference type="ARBA" id="ARBA00023002"/>
    </source>
</evidence>
<evidence type="ECO:0000313" key="7">
    <source>
        <dbReference type="EMBL" id="RMB07923.1"/>
    </source>
</evidence>
<dbReference type="Pfam" id="PF00732">
    <property type="entry name" value="GMC_oxred_N"/>
    <property type="match status" value="1"/>
</dbReference>
<evidence type="ECO:0000256" key="2">
    <source>
        <dbReference type="ARBA" id="ARBA00022630"/>
    </source>
</evidence>
<dbReference type="SUPFAM" id="SSF51905">
    <property type="entry name" value="FAD/NAD(P)-binding domain"/>
    <property type="match status" value="1"/>
</dbReference>
<dbReference type="RefSeq" id="WP_121938692.1">
    <property type="nucleotide sequence ID" value="NZ_REFR01000011.1"/>
</dbReference>
<sequence length="517" mass="54820">MIDPDDPAIVIIGSGAGGGTLAHALTAAGKSVVLLEAGPRIGAADWIQDDMAAYAQLSWLDPRVATGSYAAARHAPTMPAWIVKAVGGSTLHWNGLSYRAQPHEFAPLSRYGVVSGASLIDWPVAYDDLAPYYDRAEDLMGVTGTHGIPPHPATNHYKVLYAAAKRLGYSHISNAHIAINSRDRDGRPGCIQMGFCNQGCKINAKWSTLASEIPKAEATGRLDLRAGMMAVRIDHDAAGRANAVVYRDGAGTLHRQRAGLVCVAGNAIETARLLLLSDSPAFPDGLANTHGHVGRHYMRHTTAMAFARLPRPVNMHRGIVTPGTIFDEAGHDEARGFAGGYLMEAAALAPVTLAMLIDPGAWGRDYADFIGNYDHLAGVLLNGEELPRADNRVTLSPDVKDAAGHPVARVHVDEHPHCDAMRGHFHARARALFDTLGSSDVRTGVPPSATHNMGTCRMSADPRDGVTNAFGQCHDVPNLFISDGSVFSSSTAENPTLTIVALALRQADYILSGAGGI</sequence>
<dbReference type="InterPro" id="IPR000172">
    <property type="entry name" value="GMC_OxRdtase_N"/>
</dbReference>
<evidence type="ECO:0000256" key="3">
    <source>
        <dbReference type="ARBA" id="ARBA00022827"/>
    </source>
</evidence>
<comment type="similarity">
    <text evidence="1">Belongs to the GMC oxidoreductase family.</text>
</comment>
<evidence type="ECO:0000259" key="5">
    <source>
        <dbReference type="Pfam" id="PF00732"/>
    </source>
</evidence>
<keyword evidence="3" id="KW-0274">FAD</keyword>
<evidence type="ECO:0000256" key="1">
    <source>
        <dbReference type="ARBA" id="ARBA00010790"/>
    </source>
</evidence>
<reference evidence="7 8" key="1">
    <citation type="submission" date="2018-10" db="EMBL/GenBank/DDBJ databases">
        <title>Genomic Encyclopedia of Archaeal and Bacterial Type Strains, Phase II (KMG-II): from individual species to whole genera.</title>
        <authorList>
            <person name="Goeker M."/>
        </authorList>
    </citation>
    <scope>NUCLEOTIDE SEQUENCE [LARGE SCALE GENOMIC DNA]</scope>
    <source>
        <strain evidence="7 8">DSM 25217</strain>
    </source>
</reference>
<organism evidence="7 8">
    <name type="scientific">Eilatimonas milleporae</name>
    <dbReference type="NCBI Taxonomy" id="911205"/>
    <lineage>
        <taxon>Bacteria</taxon>
        <taxon>Pseudomonadati</taxon>
        <taxon>Pseudomonadota</taxon>
        <taxon>Alphaproteobacteria</taxon>
        <taxon>Kordiimonadales</taxon>
        <taxon>Kordiimonadaceae</taxon>
        <taxon>Eilatimonas</taxon>
    </lineage>
</organism>
<keyword evidence="4" id="KW-0560">Oxidoreductase</keyword>
<dbReference type="GO" id="GO:0016614">
    <property type="term" value="F:oxidoreductase activity, acting on CH-OH group of donors"/>
    <property type="evidence" value="ECO:0007669"/>
    <property type="project" value="InterPro"/>
</dbReference>
<dbReference type="PANTHER" id="PTHR46056:SF12">
    <property type="entry name" value="LONG-CHAIN-ALCOHOL OXIDASE"/>
    <property type="match status" value="1"/>
</dbReference>
<keyword evidence="8" id="KW-1185">Reference proteome</keyword>
<dbReference type="OrthoDB" id="9798604at2"/>
<dbReference type="EMBL" id="REFR01000011">
    <property type="protein sequence ID" value="RMB07923.1"/>
    <property type="molecule type" value="Genomic_DNA"/>
</dbReference>
<dbReference type="SUPFAM" id="SSF54373">
    <property type="entry name" value="FAD-linked reductases, C-terminal domain"/>
    <property type="match status" value="1"/>
</dbReference>
<gene>
    <name evidence="7" type="ORF">BXY39_2017</name>
</gene>
<comment type="caution">
    <text evidence="7">The sequence shown here is derived from an EMBL/GenBank/DDBJ whole genome shotgun (WGS) entry which is preliminary data.</text>
</comment>